<name>A0A3B1E7K9_9ZZZZ</name>
<dbReference type="AlphaFoldDB" id="A0A3B1E7K9"/>
<reference evidence="1" key="1">
    <citation type="submission" date="2018-06" db="EMBL/GenBank/DDBJ databases">
        <authorList>
            <person name="Zhirakovskaya E."/>
        </authorList>
    </citation>
    <scope>NUCLEOTIDE SEQUENCE</scope>
</reference>
<evidence type="ECO:0000313" key="1">
    <source>
        <dbReference type="EMBL" id="VAX39787.1"/>
    </source>
</evidence>
<gene>
    <name evidence="1" type="ORF">MNBD_PLANCTO03-1950</name>
</gene>
<protein>
    <submittedName>
        <fullName evidence="1">Uncharacterized protein</fullName>
    </submittedName>
</protein>
<accession>A0A3B1E7K9</accession>
<sequence>NEGYMDKETMETLLGELFDGQGKVTTIESDYKRYVGAQIGIHNLRGEKVGKVSHLRNKEYLYVVSRECLAARLETVTADPAEQLSLFA</sequence>
<proteinExistence type="predicted"/>
<feature type="non-terminal residue" evidence="1">
    <location>
        <position position="1"/>
    </location>
</feature>
<dbReference type="EMBL" id="UOGK01000287">
    <property type="protein sequence ID" value="VAX39787.1"/>
    <property type="molecule type" value="Genomic_DNA"/>
</dbReference>
<organism evidence="1">
    <name type="scientific">hydrothermal vent metagenome</name>
    <dbReference type="NCBI Taxonomy" id="652676"/>
    <lineage>
        <taxon>unclassified sequences</taxon>
        <taxon>metagenomes</taxon>
        <taxon>ecological metagenomes</taxon>
    </lineage>
</organism>